<dbReference type="SUPFAM" id="SSF56112">
    <property type="entry name" value="Protein kinase-like (PK-like)"/>
    <property type="match status" value="1"/>
</dbReference>
<evidence type="ECO:0000313" key="5">
    <source>
        <dbReference type="Proteomes" id="UP000646053"/>
    </source>
</evidence>
<gene>
    <name evidence="4" type="ORF">GS601_19005</name>
</gene>
<keyword evidence="5" id="KW-1185">Reference proteome</keyword>
<organism evidence="4 5">
    <name type="scientific">Myxacorys almedinensis A</name>
    <dbReference type="NCBI Taxonomy" id="2690445"/>
    <lineage>
        <taxon>Bacteria</taxon>
        <taxon>Bacillati</taxon>
        <taxon>Cyanobacteriota</taxon>
        <taxon>Cyanophyceae</taxon>
        <taxon>Leptolyngbyales</taxon>
        <taxon>Leptolyngbyaceae</taxon>
        <taxon>Myxacorys</taxon>
        <taxon>Myxacorys almedinensis</taxon>
    </lineage>
</organism>
<dbReference type="PROSITE" id="PS50011">
    <property type="entry name" value="PROTEIN_KINASE_DOM"/>
    <property type="match status" value="1"/>
</dbReference>
<dbReference type="AlphaFoldDB" id="A0A8J8CKA8"/>
<proteinExistence type="inferred from homology"/>
<feature type="transmembrane region" description="Helical" evidence="2">
    <location>
        <begin position="528"/>
        <end position="546"/>
    </location>
</feature>
<dbReference type="Pfam" id="PF03109">
    <property type="entry name" value="ABC1"/>
    <property type="match status" value="1"/>
</dbReference>
<feature type="transmembrane region" description="Helical" evidence="2">
    <location>
        <begin position="494"/>
        <end position="516"/>
    </location>
</feature>
<evidence type="ECO:0000256" key="1">
    <source>
        <dbReference type="ARBA" id="ARBA00009670"/>
    </source>
</evidence>
<name>A0A8J8CKA8_9CYAN</name>
<keyword evidence="2" id="KW-1133">Transmembrane helix</keyword>
<dbReference type="EMBL" id="WVIE01000028">
    <property type="protein sequence ID" value="NDJ19354.1"/>
    <property type="molecule type" value="Genomic_DNA"/>
</dbReference>
<dbReference type="GO" id="GO:0005524">
    <property type="term" value="F:ATP binding"/>
    <property type="evidence" value="ECO:0007669"/>
    <property type="project" value="InterPro"/>
</dbReference>
<dbReference type="GO" id="GO:0004672">
    <property type="term" value="F:protein kinase activity"/>
    <property type="evidence" value="ECO:0007669"/>
    <property type="project" value="InterPro"/>
</dbReference>
<dbReference type="Proteomes" id="UP000646053">
    <property type="component" value="Unassembled WGS sequence"/>
</dbReference>
<accession>A0A8J8CKA8</accession>
<dbReference type="InterPro" id="IPR011009">
    <property type="entry name" value="Kinase-like_dom_sf"/>
</dbReference>
<reference evidence="4" key="1">
    <citation type="submission" date="2019-12" db="EMBL/GenBank/DDBJ databases">
        <title>High-Quality draft genome sequences of three cyanobacteria isolated from the limestone walls of the Old Cathedral of Coimbra.</title>
        <authorList>
            <person name="Tiago I."/>
            <person name="Soares F."/>
            <person name="Portugal A."/>
        </authorList>
    </citation>
    <scope>NUCLEOTIDE SEQUENCE</scope>
    <source>
        <strain evidence="4">A</strain>
    </source>
</reference>
<keyword evidence="2" id="KW-0812">Transmembrane</keyword>
<keyword evidence="2" id="KW-0472">Membrane</keyword>
<comment type="similarity">
    <text evidence="1">Belongs to the protein kinase superfamily. ADCK protein kinase family.</text>
</comment>
<dbReference type="PANTHER" id="PTHR10566:SF113">
    <property type="entry name" value="PROTEIN ACTIVITY OF BC1 COMPLEX KINASE 7, CHLOROPLASTIC"/>
    <property type="match status" value="1"/>
</dbReference>
<evidence type="ECO:0000256" key="2">
    <source>
        <dbReference type="SAM" id="Phobius"/>
    </source>
</evidence>
<dbReference type="InterPro" id="IPR004147">
    <property type="entry name" value="ABC1_dom"/>
</dbReference>
<keyword evidence="4" id="KW-0808">Transferase</keyword>
<keyword evidence="4" id="KW-0418">Kinase</keyword>
<dbReference type="InterPro" id="IPR050154">
    <property type="entry name" value="UbiB_kinase"/>
</dbReference>
<dbReference type="PANTHER" id="PTHR10566">
    <property type="entry name" value="CHAPERONE-ACTIVITY OF BC1 COMPLEX CABC1 -RELATED"/>
    <property type="match status" value="1"/>
</dbReference>
<evidence type="ECO:0000313" key="4">
    <source>
        <dbReference type="EMBL" id="NDJ19354.1"/>
    </source>
</evidence>
<evidence type="ECO:0000259" key="3">
    <source>
        <dbReference type="PROSITE" id="PS50011"/>
    </source>
</evidence>
<protein>
    <submittedName>
        <fullName evidence="4">AarF/ABC1/UbiB kinase family protein</fullName>
    </submittedName>
</protein>
<sequence>MAIRASLPFVSRRQADIIEVVARNGWSYFRNQLSLNPEPEQFSLPLPEVLRQILIDLGPTFVKLGQLLSTRPDLLAPEYIQALETLQDDVPALPWVEIEDILKAEFQQPWTTLFAEIDQSAIAAGSLGQVHKGRLKDGQVVAIKIQRPGIRSVIEQDLDVLQSLAEWFSSDSVGQAYDLPGLVEEFRSSLNGELDFRREARNTDQLRENLSSSTLWNRGQVIVPQVFWSLTRERVLVLEWIEGVKLNSVDLPEARKQALAALIVQVIMQQMLLNRFFHADPHPGNFLYIGDETENRIALLDCGMVAMFDPRTQRIISDLLVGIIYEQPRQVAQSIRELGFTRLELDLRSIESAFDRLLRRFYTRPLEEINMTELLNEALRIPRENKIQMPGTIGLFVKAIANVEGIARRFDPLFPFVDVARPVVEQSLQRRMFGDQIVPDIARSSLYLSEFLIQFPQRLDVLLDRLERSELGLIWRWRDQSEFQQAVTKAVRRISLALIGVGSMVSGSLLATAGLADPSGATLLWSQGLLGVGITLGAWLVMEYLFKP</sequence>
<comment type="caution">
    <text evidence="4">The sequence shown here is derived from an EMBL/GenBank/DDBJ whole genome shotgun (WGS) entry which is preliminary data.</text>
</comment>
<dbReference type="RefSeq" id="WP_162424879.1">
    <property type="nucleotide sequence ID" value="NZ_WVIE01000028.1"/>
</dbReference>
<feature type="domain" description="Protein kinase" evidence="3">
    <location>
        <begin position="116"/>
        <end position="452"/>
    </location>
</feature>
<dbReference type="InterPro" id="IPR000719">
    <property type="entry name" value="Prot_kinase_dom"/>
</dbReference>
<dbReference type="CDD" id="cd05121">
    <property type="entry name" value="ABC1_ADCK3-like"/>
    <property type="match status" value="1"/>
</dbReference>